<feature type="signal peptide" evidence="1">
    <location>
        <begin position="1"/>
        <end position="18"/>
    </location>
</feature>
<evidence type="ECO:0000256" key="1">
    <source>
        <dbReference type="SAM" id="SignalP"/>
    </source>
</evidence>
<evidence type="ECO:0000313" key="2">
    <source>
        <dbReference type="EMBL" id="ROZ84045.1"/>
    </source>
</evidence>
<dbReference type="Proteomes" id="UP000275199">
    <property type="component" value="Unassembled WGS sequence"/>
</dbReference>
<protein>
    <recommendedName>
        <fullName evidence="4">Nuclear transport factor 2 family protein</fullName>
    </recommendedName>
</protein>
<evidence type="ECO:0000313" key="3">
    <source>
        <dbReference type="Proteomes" id="UP000275199"/>
    </source>
</evidence>
<keyword evidence="3" id="KW-1185">Reference proteome</keyword>
<sequence>MRTIIAIFFALMCFHAYGKNLTADEVEYVRSDIDEMLAAFEEGDATVLIAKTHSSLYPLVGGKESFKQLTIDALAQLKATGIKFLSSELKSPTALYTAGEEEICFVPRISVMEIEGTKMQSVGFMIAIRKIDSGSWSYLDGTGLRNNQRLLWQLFPTLERNISLPPNYISQIQE</sequence>
<keyword evidence="1" id="KW-0732">Signal</keyword>
<evidence type="ECO:0008006" key="4">
    <source>
        <dbReference type="Google" id="ProtNLM"/>
    </source>
</evidence>
<gene>
    <name evidence="2" type="ORF">EF096_11410</name>
</gene>
<comment type="caution">
    <text evidence="2">The sequence shown here is derived from an EMBL/GenBank/DDBJ whole genome shotgun (WGS) entry which is preliminary data.</text>
</comment>
<name>A0ABX9XH06_9PSED</name>
<organism evidence="2 3">
    <name type="scientific">Pseudomonas neustonica</name>
    <dbReference type="NCBI Taxonomy" id="2487346"/>
    <lineage>
        <taxon>Bacteria</taxon>
        <taxon>Pseudomonadati</taxon>
        <taxon>Pseudomonadota</taxon>
        <taxon>Gammaproteobacteria</taxon>
        <taxon>Pseudomonadales</taxon>
        <taxon>Pseudomonadaceae</taxon>
        <taxon>Pseudomonas</taxon>
    </lineage>
</organism>
<dbReference type="EMBL" id="RKKU01000013">
    <property type="protein sequence ID" value="ROZ84045.1"/>
    <property type="molecule type" value="Genomic_DNA"/>
</dbReference>
<proteinExistence type="predicted"/>
<reference evidence="2 3" key="1">
    <citation type="submission" date="2018-11" db="EMBL/GenBank/DDBJ databases">
        <authorList>
            <person name="Jang G.I."/>
            <person name="Hwang C.Y."/>
        </authorList>
    </citation>
    <scope>NUCLEOTIDE SEQUENCE [LARGE SCALE GENOMIC DNA]</scope>
    <source>
        <strain evidence="2 3">SSM26</strain>
    </source>
</reference>
<accession>A0ABX9XH06</accession>
<dbReference type="RefSeq" id="WP_123889759.1">
    <property type="nucleotide sequence ID" value="NZ_JBPYCX010000005.1"/>
</dbReference>
<feature type="chain" id="PRO_5046406103" description="Nuclear transport factor 2 family protein" evidence="1">
    <location>
        <begin position="19"/>
        <end position="174"/>
    </location>
</feature>